<dbReference type="Proteomes" id="UP000023152">
    <property type="component" value="Unassembled WGS sequence"/>
</dbReference>
<dbReference type="EMBL" id="ASPP01023039">
    <property type="protein sequence ID" value="ETO10871.1"/>
    <property type="molecule type" value="Genomic_DNA"/>
</dbReference>
<protein>
    <submittedName>
        <fullName evidence="1">Uncharacterized protein</fullName>
    </submittedName>
</protein>
<name>X6MB67_RETFI</name>
<feature type="non-terminal residue" evidence="1">
    <location>
        <position position="1"/>
    </location>
</feature>
<evidence type="ECO:0000313" key="1">
    <source>
        <dbReference type="EMBL" id="ETO10871.1"/>
    </source>
</evidence>
<dbReference type="AlphaFoldDB" id="X6MB67"/>
<keyword evidence="2" id="KW-1185">Reference proteome</keyword>
<evidence type="ECO:0000313" key="2">
    <source>
        <dbReference type="Proteomes" id="UP000023152"/>
    </source>
</evidence>
<comment type="caution">
    <text evidence="1">The sequence shown here is derived from an EMBL/GenBank/DDBJ whole genome shotgun (WGS) entry which is preliminary data.</text>
</comment>
<proteinExistence type="predicted"/>
<reference evidence="1 2" key="1">
    <citation type="journal article" date="2013" name="Curr. Biol.">
        <title>The Genome of the Foraminiferan Reticulomyxa filosa.</title>
        <authorList>
            <person name="Glockner G."/>
            <person name="Hulsmann N."/>
            <person name="Schleicher M."/>
            <person name="Noegel A.A."/>
            <person name="Eichinger L."/>
            <person name="Gallinger C."/>
            <person name="Pawlowski J."/>
            <person name="Sierra R."/>
            <person name="Euteneuer U."/>
            <person name="Pillet L."/>
            <person name="Moustafa A."/>
            <person name="Platzer M."/>
            <person name="Groth M."/>
            <person name="Szafranski K."/>
            <person name="Schliwa M."/>
        </authorList>
    </citation>
    <scope>NUCLEOTIDE SEQUENCE [LARGE SCALE GENOMIC DNA]</scope>
</reference>
<accession>X6MB67</accession>
<sequence>KTFGSASRKLRDVINGFKIKVRFDETMGKMLKWKKRLTVSGSKKSLHWSKHMGRRNKKRDIELKAFNQYLNKFVDQCNTFNLNIDYIFVILDLHMIEYKKKVITFEKNIIFLCNLLYLWTNCIFAKKVILKKTLVIKKLKINEKTLGKE</sequence>
<gene>
    <name evidence="1" type="ORF">RFI_26506</name>
</gene>
<organism evidence="1 2">
    <name type="scientific">Reticulomyxa filosa</name>
    <dbReference type="NCBI Taxonomy" id="46433"/>
    <lineage>
        <taxon>Eukaryota</taxon>
        <taxon>Sar</taxon>
        <taxon>Rhizaria</taxon>
        <taxon>Retaria</taxon>
        <taxon>Foraminifera</taxon>
        <taxon>Monothalamids</taxon>
        <taxon>Reticulomyxidae</taxon>
        <taxon>Reticulomyxa</taxon>
    </lineage>
</organism>